<evidence type="ECO:0000313" key="1">
    <source>
        <dbReference type="EMBL" id="KAI3369497.1"/>
    </source>
</evidence>
<comment type="caution">
    <text evidence="1">The sequence shown here is derived from an EMBL/GenBank/DDBJ whole genome shotgun (WGS) entry which is preliminary data.</text>
</comment>
<accession>A0ACB8WNT8</accession>
<keyword evidence="2" id="KW-1185">Reference proteome</keyword>
<gene>
    <name evidence="1" type="ORF">L3Q82_007712</name>
</gene>
<sequence>MKAAADRHRRPAPTYLPGQKVWLSTKDLPLHMHTCKLGPRFVGPFPLSKVITPVSVQLKLPRSLRVHPTFHVSRLKPVKESPLVPPSKPLPQVNRGPVYSFKKLLAVHKRGRGRQFLVDWEGYGPEERSWIPASFIVDHSLIDDFYQHHPEVPGPPGAVLGGVLDSDMVDMWMKSHRVPPATTSQTSRSTQMSAYITKCIDDVTILKTITVWANQKPWLTGEVNKLLKARNAAFRAGDEVGLRTVTWPERQRSSTPGG</sequence>
<evidence type="ECO:0000313" key="2">
    <source>
        <dbReference type="Proteomes" id="UP000831701"/>
    </source>
</evidence>
<proteinExistence type="predicted"/>
<dbReference type="EMBL" id="CM041537">
    <property type="protein sequence ID" value="KAI3369497.1"/>
    <property type="molecule type" value="Genomic_DNA"/>
</dbReference>
<organism evidence="1 2">
    <name type="scientific">Scortum barcoo</name>
    <name type="common">barcoo grunter</name>
    <dbReference type="NCBI Taxonomy" id="214431"/>
    <lineage>
        <taxon>Eukaryota</taxon>
        <taxon>Metazoa</taxon>
        <taxon>Chordata</taxon>
        <taxon>Craniata</taxon>
        <taxon>Vertebrata</taxon>
        <taxon>Euteleostomi</taxon>
        <taxon>Actinopterygii</taxon>
        <taxon>Neopterygii</taxon>
        <taxon>Teleostei</taxon>
        <taxon>Neoteleostei</taxon>
        <taxon>Acanthomorphata</taxon>
        <taxon>Eupercaria</taxon>
        <taxon>Centrarchiformes</taxon>
        <taxon>Terapontoidei</taxon>
        <taxon>Terapontidae</taxon>
        <taxon>Scortum</taxon>
    </lineage>
</organism>
<name>A0ACB8WNT8_9TELE</name>
<dbReference type="Proteomes" id="UP000831701">
    <property type="component" value="Chromosome 7"/>
</dbReference>
<protein>
    <submittedName>
        <fullName evidence="1">Uncharacterized protein</fullName>
    </submittedName>
</protein>
<reference evidence="1" key="1">
    <citation type="submission" date="2022-04" db="EMBL/GenBank/DDBJ databases">
        <title>Jade perch genome.</title>
        <authorList>
            <person name="Chao B."/>
        </authorList>
    </citation>
    <scope>NUCLEOTIDE SEQUENCE</scope>
    <source>
        <strain evidence="1">CB-2022</strain>
    </source>
</reference>